<name>A0AAI8W265_9PEZI</name>
<feature type="compositionally biased region" description="Low complexity" evidence="4">
    <location>
        <begin position="697"/>
        <end position="709"/>
    </location>
</feature>
<feature type="region of interest" description="Disordered" evidence="4">
    <location>
        <begin position="1249"/>
        <end position="1325"/>
    </location>
</feature>
<gene>
    <name evidence="6" type="ORF">LECACI_7A000395</name>
</gene>
<feature type="compositionally biased region" description="Basic and acidic residues" evidence="4">
    <location>
        <begin position="1011"/>
        <end position="1020"/>
    </location>
</feature>
<dbReference type="Gene3D" id="1.10.10.750">
    <property type="entry name" value="Ypt/Rab-GAP domain of gyp1p, domain 1"/>
    <property type="match status" value="1"/>
</dbReference>
<protein>
    <recommendedName>
        <fullName evidence="5">Rab-GAP TBC domain-containing protein</fullName>
    </recommendedName>
</protein>
<dbReference type="SMART" id="SM00164">
    <property type="entry name" value="TBC"/>
    <property type="match status" value="1"/>
</dbReference>
<comment type="caution">
    <text evidence="6">The sequence shown here is derived from an EMBL/GenBank/DDBJ whole genome shotgun (WGS) entry which is preliminary data.</text>
</comment>
<evidence type="ECO:0000256" key="3">
    <source>
        <dbReference type="SAM" id="Coils"/>
    </source>
</evidence>
<feature type="compositionally biased region" description="Polar residues" evidence="4">
    <location>
        <begin position="1071"/>
        <end position="1082"/>
    </location>
</feature>
<dbReference type="Gene3D" id="1.10.472.80">
    <property type="entry name" value="Ypt/Rab-GAP domain of gyp1p, domain 3"/>
    <property type="match status" value="1"/>
</dbReference>
<feature type="compositionally biased region" description="Basic and acidic residues" evidence="4">
    <location>
        <begin position="1061"/>
        <end position="1070"/>
    </location>
</feature>
<feature type="region of interest" description="Disordered" evidence="4">
    <location>
        <begin position="302"/>
        <end position="330"/>
    </location>
</feature>
<feature type="compositionally biased region" description="Polar residues" evidence="4">
    <location>
        <begin position="43"/>
        <end position="76"/>
    </location>
</feature>
<feature type="region of interest" description="Disordered" evidence="4">
    <location>
        <begin position="219"/>
        <end position="284"/>
    </location>
</feature>
<evidence type="ECO:0000259" key="5">
    <source>
        <dbReference type="PROSITE" id="PS50086"/>
    </source>
</evidence>
<dbReference type="GO" id="GO:0031267">
    <property type="term" value="F:small GTPase binding"/>
    <property type="evidence" value="ECO:0007669"/>
    <property type="project" value="TreeGrafter"/>
</dbReference>
<feature type="compositionally biased region" description="Polar residues" evidence="4">
    <location>
        <begin position="1096"/>
        <end position="1108"/>
    </location>
</feature>
<evidence type="ECO:0000313" key="7">
    <source>
        <dbReference type="Proteomes" id="UP001296104"/>
    </source>
</evidence>
<feature type="domain" description="Rab-GAP TBC" evidence="5">
    <location>
        <begin position="391"/>
        <end position="575"/>
    </location>
</feature>
<accession>A0AAI8W265</accession>
<dbReference type="FunFam" id="1.10.8.270:FF:000001">
    <property type="entry name" value="TBC1 domain family member 1"/>
    <property type="match status" value="1"/>
</dbReference>
<dbReference type="InterPro" id="IPR050302">
    <property type="entry name" value="Rab_GAP_TBC_domain"/>
</dbReference>
<feature type="compositionally biased region" description="Polar residues" evidence="4">
    <location>
        <begin position="683"/>
        <end position="696"/>
    </location>
</feature>
<dbReference type="Proteomes" id="UP001296104">
    <property type="component" value="Unassembled WGS sequence"/>
</dbReference>
<feature type="coiled-coil region" evidence="3">
    <location>
        <begin position="1176"/>
        <end position="1242"/>
    </location>
</feature>
<reference evidence="6" key="1">
    <citation type="submission" date="2023-11" db="EMBL/GenBank/DDBJ databases">
        <authorList>
            <person name="Alioto T."/>
            <person name="Alioto T."/>
            <person name="Gomez Garrido J."/>
        </authorList>
    </citation>
    <scope>NUCLEOTIDE SEQUENCE</scope>
</reference>
<sequence length="1325" mass="144369">MEQIAMDSATAPQPHSLAHPSKMPHTDDTEAAPSPVAAERNQESGSADTNSTTTRVDSPTTADRVTERVTTPTQEAPSKPFFITTTTIHDEPAEDICSSPQPETPTGPSTPTTPHDLARDSMASVALSESSLDYDHLSPEQVEDVLATPRVTGARRHLRRVSSLDILQNKWAPPERQSTLFDTSDESMHEPMSAIELQGARDVWARDSKELQADDVNFGWRPTNVTRDTIDMLEPGASRPGSVSDASLRRSDGSSSDEETQVNWQALDKTEEQEKEDKDLPKGAEDESTAFLLARLEQENAKFASDPKAASSRSNPAKRARAGSRPPSMAHLKKLVSQQDAPSIRYSLASDNGMPEVPPMTELEYWAALVQDYPSTAVRLPTLTTTKIRSGIPPPLRGVVWASMAGARDRDLEEAYDKLVHEKSPYEGIINKDVGRSFPGVELFREADGEGQRMLGRVLKCFSLHDKDIGYCQGLGFLVGPLLMNMGEREAFCVLARLMDHYSLRPSFLPSLSGLHMRIYQFSSLLKQHHSKLHGHLTVLGIEPAYLSQWFLSCFAVTCPLEMLFRIYDVIFAEGANETVMRVALALMRRHEETMLATTEFEDVMQLLLGRSMFDCYGGDADMLVDDFTSLGDSVTHARLAELEREFESQSSEMVGQSAGFLPDVQAAASRFLGRLWAPSYSHTPSKSVASTTTGHTPSPSVSTLSPPSTERDTSSSGYSIFGRPSTFLRRSPSKQSIGIVNDSNGSEDSTSTTGSGAHSSVSTAITEPDTPTVDSKGMVRESFADSASMKSKADSMLPSSHSMHGKETQGLHAQIEDLLTAMTEMQREHAQLSAMLQREREERGEDQRVMRQFVGKLRKDEKEGRRKTMPAPPQAKLEVPTKSRPLSVGNRSEIPLDGQKEEPKDEMEILIDKAQERLSKSSRLSANQETKAQLRSTLARTREQLAAAEAHSKDLTSQLESAESALNAFQAESEDLRSEVKELRVRVADDFKVRQKLEHQLSELKAQARSVERKERLQRAESLQEVPTLGRKDSSPESRARQGSVSSLPAGSVVNAGGLRELKLGRRDSSSSVQSLIRPNSRNITPIQTEVVASSLRPQDTASSGNASPVGGSPDIVVETAPSPVAPSPGLEKADSLAPFQRTGFARRTTSLAAKEVFATPAHEPVPEEALLLELVNSKTAEAQAKQEVDELKKALSVSKRKQEEAVNQMRAEMGAIRAEAQKAQEAAQAAKAEAEAVRMSQLSTVGTPLFSLPPTPCLEDPHGAGDIDGGTPSSQGTPSDEKPSDIVVQKNTETSASAPGPATSVGSWFWGRRAPSKGSNTPE</sequence>
<feature type="compositionally biased region" description="Low complexity" evidence="4">
    <location>
        <begin position="785"/>
        <end position="797"/>
    </location>
</feature>
<dbReference type="EMBL" id="CAVMBE010000001">
    <property type="protein sequence ID" value="CAK3768235.1"/>
    <property type="molecule type" value="Genomic_DNA"/>
</dbReference>
<feature type="region of interest" description="Disordered" evidence="4">
    <location>
        <begin position="859"/>
        <end position="905"/>
    </location>
</feature>
<feature type="compositionally biased region" description="Basic and acidic residues" evidence="4">
    <location>
        <begin position="1031"/>
        <end position="1041"/>
    </location>
</feature>
<keyword evidence="1" id="KW-0343">GTPase activation</keyword>
<dbReference type="Gene3D" id="1.10.8.270">
    <property type="entry name" value="putative rabgap domain of human tbc1 domain family member 14 like domains"/>
    <property type="match status" value="1"/>
</dbReference>
<dbReference type="FunFam" id="1.10.472.80:FF:000027">
    <property type="entry name" value="GTPase activating protein (Evi5)"/>
    <property type="match status" value="1"/>
</dbReference>
<dbReference type="GO" id="GO:0005096">
    <property type="term" value="F:GTPase activator activity"/>
    <property type="evidence" value="ECO:0007669"/>
    <property type="project" value="UniProtKB-KW"/>
</dbReference>
<feature type="compositionally biased region" description="Low complexity" evidence="4">
    <location>
        <begin position="98"/>
        <end position="114"/>
    </location>
</feature>
<organism evidence="6 7">
    <name type="scientific">Lecanosticta acicola</name>
    <dbReference type="NCBI Taxonomy" id="111012"/>
    <lineage>
        <taxon>Eukaryota</taxon>
        <taxon>Fungi</taxon>
        <taxon>Dikarya</taxon>
        <taxon>Ascomycota</taxon>
        <taxon>Pezizomycotina</taxon>
        <taxon>Dothideomycetes</taxon>
        <taxon>Dothideomycetidae</taxon>
        <taxon>Mycosphaerellales</taxon>
        <taxon>Mycosphaerellaceae</taxon>
        <taxon>Lecanosticta</taxon>
    </lineage>
</organism>
<feature type="compositionally biased region" description="Low complexity" evidence="4">
    <location>
        <begin position="742"/>
        <end position="765"/>
    </location>
</feature>
<feature type="coiled-coil region" evidence="3">
    <location>
        <begin position="816"/>
        <end position="843"/>
    </location>
</feature>
<evidence type="ECO:0000313" key="6">
    <source>
        <dbReference type="EMBL" id="CAK3768235.1"/>
    </source>
</evidence>
<evidence type="ECO:0000256" key="4">
    <source>
        <dbReference type="SAM" id="MobiDB-lite"/>
    </source>
</evidence>
<dbReference type="Pfam" id="PF00566">
    <property type="entry name" value="RabGAP-TBC"/>
    <property type="match status" value="1"/>
</dbReference>
<dbReference type="FunFam" id="1.10.10.750:FF:000003">
    <property type="entry name" value="GTPase activating protein (Evi5)"/>
    <property type="match status" value="1"/>
</dbReference>
<keyword evidence="2 3" id="KW-0175">Coiled coil</keyword>
<dbReference type="SUPFAM" id="SSF47923">
    <property type="entry name" value="Ypt/Rab-GAP domain of gyp1p"/>
    <property type="match status" value="2"/>
</dbReference>
<feature type="region of interest" description="Disordered" evidence="4">
    <location>
        <begin position="1096"/>
        <end position="1138"/>
    </location>
</feature>
<evidence type="ECO:0000256" key="1">
    <source>
        <dbReference type="ARBA" id="ARBA00022468"/>
    </source>
</evidence>
<evidence type="ECO:0000256" key="2">
    <source>
        <dbReference type="ARBA" id="ARBA00023054"/>
    </source>
</evidence>
<feature type="region of interest" description="Disordered" evidence="4">
    <location>
        <begin position="1"/>
        <end position="117"/>
    </location>
</feature>
<proteinExistence type="predicted"/>
<dbReference type="PANTHER" id="PTHR47219:SF9">
    <property type="entry name" value="GTPASE ACTIVATING PROTEIN AND CENTROSOME-ASSOCIATED, ISOFORM B"/>
    <property type="match status" value="1"/>
</dbReference>
<dbReference type="InterPro" id="IPR035969">
    <property type="entry name" value="Rab-GAP_TBC_sf"/>
</dbReference>
<feature type="region of interest" description="Disordered" evidence="4">
    <location>
        <begin position="683"/>
        <end position="810"/>
    </location>
</feature>
<dbReference type="PANTHER" id="PTHR47219">
    <property type="entry name" value="RAB GTPASE-ACTIVATING PROTEIN 1-LIKE"/>
    <property type="match status" value="1"/>
</dbReference>
<dbReference type="InterPro" id="IPR000195">
    <property type="entry name" value="Rab-GAP-TBC_dom"/>
</dbReference>
<feature type="region of interest" description="Disordered" evidence="4">
    <location>
        <begin position="1008"/>
        <end position="1082"/>
    </location>
</feature>
<dbReference type="PROSITE" id="PS50086">
    <property type="entry name" value="TBC_RABGAP"/>
    <property type="match status" value="1"/>
</dbReference>
<feature type="compositionally biased region" description="Basic and acidic residues" evidence="4">
    <location>
        <begin position="268"/>
        <end position="284"/>
    </location>
</feature>
<keyword evidence="7" id="KW-1185">Reference proteome</keyword>